<evidence type="ECO:0000313" key="5">
    <source>
        <dbReference type="EMBL" id="HIH69761.1"/>
    </source>
</evidence>
<dbReference type="PANTHER" id="PTHR32114">
    <property type="entry name" value="ABC TRANSPORTER ABCH.3"/>
    <property type="match status" value="1"/>
</dbReference>
<dbReference type="Pfam" id="PF02463">
    <property type="entry name" value="SMC_N"/>
    <property type="match status" value="1"/>
</dbReference>
<evidence type="ECO:0000259" key="4">
    <source>
        <dbReference type="SMART" id="SM00382"/>
    </source>
</evidence>
<organism evidence="5 6">
    <name type="scientific">Methermicoccus shengliensis</name>
    <dbReference type="NCBI Taxonomy" id="660064"/>
    <lineage>
        <taxon>Archaea</taxon>
        <taxon>Methanobacteriati</taxon>
        <taxon>Methanobacteriota</taxon>
        <taxon>Stenosarchaea group</taxon>
        <taxon>Methanomicrobia</taxon>
        <taxon>Methanosarcinales</taxon>
        <taxon>Methermicoccaceae</taxon>
        <taxon>Methermicoccus</taxon>
    </lineage>
</organism>
<feature type="coiled-coil region" evidence="3">
    <location>
        <begin position="664"/>
        <end position="762"/>
    </location>
</feature>
<dbReference type="EMBL" id="DUIH01000012">
    <property type="protein sequence ID" value="HIH69761.1"/>
    <property type="molecule type" value="Genomic_DNA"/>
</dbReference>
<comment type="similarity">
    <text evidence="2">Belongs to the Sph1/Sph2 family.</text>
</comment>
<accession>A0A832RWQ0</accession>
<dbReference type="InterPro" id="IPR003395">
    <property type="entry name" value="RecF/RecN/SMC_N"/>
</dbReference>
<dbReference type="SUPFAM" id="SSF52540">
    <property type="entry name" value="P-loop containing nucleoside triphosphate hydrolases"/>
    <property type="match status" value="1"/>
</dbReference>
<protein>
    <submittedName>
        <fullName evidence="5">SMC family ATPase</fullName>
    </submittedName>
</protein>
<evidence type="ECO:0000313" key="6">
    <source>
        <dbReference type="Proteomes" id="UP000600363"/>
    </source>
</evidence>
<dbReference type="AlphaFoldDB" id="A0A832RWQ0"/>
<feature type="domain" description="AAA+ ATPase" evidence="4">
    <location>
        <begin position="30"/>
        <end position="912"/>
    </location>
</feature>
<dbReference type="PANTHER" id="PTHR32114:SF2">
    <property type="entry name" value="ABC TRANSPORTER ABCH.3"/>
    <property type="match status" value="1"/>
</dbReference>
<reference evidence="5" key="1">
    <citation type="journal article" date="2020" name="bioRxiv">
        <title>A rank-normalized archaeal taxonomy based on genome phylogeny resolves widespread incomplete and uneven classifications.</title>
        <authorList>
            <person name="Rinke C."/>
            <person name="Chuvochina M."/>
            <person name="Mussig A.J."/>
            <person name="Chaumeil P.-A."/>
            <person name="Waite D.W."/>
            <person name="Whitman W.B."/>
            <person name="Parks D.H."/>
            <person name="Hugenholtz P."/>
        </authorList>
    </citation>
    <scope>NUCLEOTIDE SEQUENCE</scope>
    <source>
        <strain evidence="5">UBA12518</strain>
    </source>
</reference>
<dbReference type="InterPro" id="IPR003593">
    <property type="entry name" value="AAA+_ATPase"/>
</dbReference>
<comment type="caution">
    <text evidence="5">The sequence shown here is derived from an EMBL/GenBank/DDBJ whole genome shotgun (WGS) entry which is preliminary data.</text>
</comment>
<dbReference type="InterPro" id="IPR027417">
    <property type="entry name" value="P-loop_NTPase"/>
</dbReference>
<feature type="coiled-coil region" evidence="3">
    <location>
        <begin position="170"/>
        <end position="204"/>
    </location>
</feature>
<dbReference type="Gene3D" id="3.40.50.300">
    <property type="entry name" value="P-loop containing nucleotide triphosphate hydrolases"/>
    <property type="match status" value="2"/>
</dbReference>
<evidence type="ECO:0000256" key="1">
    <source>
        <dbReference type="ARBA" id="ARBA00023054"/>
    </source>
</evidence>
<proteinExistence type="inferred from homology"/>
<evidence type="ECO:0000256" key="3">
    <source>
        <dbReference type="SAM" id="Coils"/>
    </source>
</evidence>
<dbReference type="RefSeq" id="WP_042685742.1">
    <property type="nucleotide sequence ID" value="NZ_DUIH01000012.1"/>
</dbReference>
<keyword evidence="1 3" id="KW-0175">Coiled coil</keyword>
<gene>
    <name evidence="5" type="ORF">HA299_03955</name>
</gene>
<sequence length="925" mass="108104">MSCFGGRGVLIREIELTNVKSYRHQRMEFLPGVNGIIGENGSGKSTILEAIGYVLFDFLPYRKRDFLRRGAKNGSVRLVVEGDDGAIYEIVRGVGSNTTYTLSCPRNGIDVSGVQDVKHVIAERLLPAIPQKQLSPMFEQLIGVPQGSFFSTFLLPPASRKEQFNRILRVDEYDRAYENLREVEADVREDISALSQRAAELEALTREYPSLVEADRVLRRMLREGRAELEECRSWVDATRQWLEELEQVVDDIRNTKHEMELAMKEAEGTRGELEVVGREFEEAKKARERLKQLEPQFLEHEKLQKEIERLEEARREMEELLRMKERCGAVASELAARLEGRERLEQRRRALEERCRQLDTAPEQLSSLTAVRERLMELGLRRDELTRDIQRTEQQLSELDCLSRELKQLESTLLSLRELSKQERELSEELARVRALAAQMDSEKRQLEERMRISGRGRECPILEHTECPMVESFERYFEREIALRERRTEEARARMAVLERKLAALGEPTRRAAQLEGEMEEKRRRLSLLSSLREELSSKKQELAEVERAIWRAADELGVPILASDITSLMEHVEERVEEARAGVDELRRCQMELSSVEEELSEMEELEARLHTVNQRLSGIDRSLEEMREVPERLSQSKRRLAELEQPYREYIAEMERARRYEELHTRRMELEMRLQVLRSKTEELQRNYEQLVEHYSDEEHLDAYQSLVHMEERRAQLERAVELLDDRRAGVLKRLAHMEELVEELTSVREQLEERERMHAFVQFVRETLRRAAPLVIRRVVRDVSEEANQIFCEAMGSYTQQLIWSDDERSLYDIQLREGAEVRSFRQLSGGEQMCASIAVRLALLKMLSDSDVVFLDEPTANLDEQRRENLSDEVLSIRGFEQIFVITHDDSFSDKYDHTVHLRKVDGESVVSSSKRTPF</sequence>
<dbReference type="Proteomes" id="UP000600363">
    <property type="component" value="Unassembled WGS sequence"/>
</dbReference>
<name>A0A832RWQ0_9EURY</name>
<evidence type="ECO:0000256" key="2">
    <source>
        <dbReference type="ARBA" id="ARBA00049666"/>
    </source>
</evidence>
<feature type="coiled-coil region" evidence="3">
    <location>
        <begin position="483"/>
        <end position="626"/>
    </location>
</feature>
<dbReference type="SMART" id="SM00382">
    <property type="entry name" value="AAA"/>
    <property type="match status" value="1"/>
</dbReference>
<feature type="coiled-coil region" evidence="3">
    <location>
        <begin position="243"/>
        <end position="451"/>
    </location>
</feature>